<gene>
    <name evidence="3" type="primary">LOC114345871</name>
</gene>
<dbReference type="EnsemblMetazoa" id="XM_050657542.1">
    <property type="protein sequence ID" value="XP_050513499.1"/>
    <property type="gene ID" value="LOC126889320"/>
</dbReference>
<dbReference type="RefSeq" id="XP_028152482.1">
    <property type="nucleotide sequence ID" value="XM_028296681.1"/>
</dbReference>
<organism evidence="3">
    <name type="scientific">Diabrotica virgifera virgifera</name>
    <name type="common">western corn rootworm</name>
    <dbReference type="NCBI Taxonomy" id="50390"/>
    <lineage>
        <taxon>Eukaryota</taxon>
        <taxon>Metazoa</taxon>
        <taxon>Ecdysozoa</taxon>
        <taxon>Arthropoda</taxon>
        <taxon>Hexapoda</taxon>
        <taxon>Insecta</taxon>
        <taxon>Pterygota</taxon>
        <taxon>Neoptera</taxon>
        <taxon>Endopterygota</taxon>
        <taxon>Coleoptera</taxon>
        <taxon>Polyphaga</taxon>
        <taxon>Cucujiformia</taxon>
        <taxon>Chrysomeloidea</taxon>
        <taxon>Chrysomelidae</taxon>
        <taxon>Galerucinae</taxon>
        <taxon>Diabroticina</taxon>
        <taxon>Diabroticites</taxon>
        <taxon>Diabrotica</taxon>
    </lineage>
</organism>
<name>A0A6P7H1Z7_DIAVI</name>
<dbReference type="AlphaFoldDB" id="A0A6P7H1Z7"/>
<reference evidence="3" key="1">
    <citation type="submission" date="2025-04" db="UniProtKB">
        <authorList>
            <consortium name="RefSeq"/>
        </authorList>
    </citation>
    <scope>IDENTIFICATION</scope>
    <source>
        <tissue evidence="3">Whole insect</tissue>
    </source>
</reference>
<dbReference type="OrthoDB" id="6608749at2759"/>
<accession>A0A6P7H1Z7</accession>
<proteinExistence type="predicted"/>
<dbReference type="InParanoid" id="A0A6P7H1Z7"/>
<evidence type="ECO:0000313" key="2">
    <source>
        <dbReference type="Proteomes" id="UP001652700"/>
    </source>
</evidence>
<dbReference type="Proteomes" id="UP001652700">
    <property type="component" value="Unplaced"/>
</dbReference>
<sequence length="164" mass="18425">MYPFTPEETDSSVKCQIEKVKTMSGKSPNSHKNEFFVFSDVKTALPSLNSAVSTTKDVGIQNGTGGILLSSALSVEHDKMEGISKFSNVVATSRCEDVTFPDTETTMPLSEISPSLKIKKRGKERRYTLNKNKKQKDKKCDEKDDDWIDDCMYYTLQCCECIII</sequence>
<protein>
    <submittedName>
        <fullName evidence="3">Uncharacterized protein LOC114345871</fullName>
    </submittedName>
</protein>
<evidence type="ECO:0000313" key="3">
    <source>
        <dbReference type="RefSeq" id="XP_028152482.1"/>
    </source>
</evidence>
<evidence type="ECO:0000313" key="1">
    <source>
        <dbReference type="EnsemblMetazoa" id="XP_050513499.1"/>
    </source>
</evidence>
<keyword evidence="2" id="KW-1185">Reference proteome</keyword>
<reference evidence="1" key="2">
    <citation type="submission" date="2025-05" db="UniProtKB">
        <authorList>
            <consortium name="EnsemblMetazoa"/>
        </authorList>
    </citation>
    <scope>IDENTIFICATION</scope>
</reference>